<comment type="caution">
    <text evidence="3">The sequence shown here is derived from an EMBL/GenBank/DDBJ whole genome shotgun (WGS) entry which is preliminary data.</text>
</comment>
<accession>A0A2G2Y2W6</accession>
<feature type="domain" description="Xylanase inhibitor C-terminal" evidence="2">
    <location>
        <begin position="88"/>
        <end position="188"/>
    </location>
</feature>
<evidence type="ECO:0000313" key="3">
    <source>
        <dbReference type="EMBL" id="PHT64078.1"/>
    </source>
</evidence>
<dbReference type="AlphaFoldDB" id="A0A2G2Y2W6"/>
<feature type="region of interest" description="Disordered" evidence="1">
    <location>
        <begin position="297"/>
        <end position="319"/>
    </location>
</feature>
<evidence type="ECO:0000313" key="4">
    <source>
        <dbReference type="Proteomes" id="UP000222542"/>
    </source>
</evidence>
<reference evidence="3 4" key="2">
    <citation type="journal article" date="2017" name="Genome Biol.">
        <title>New reference genome sequences of hot pepper reveal the massive evolution of plant disease-resistance genes by retroduplication.</title>
        <authorList>
            <person name="Kim S."/>
            <person name="Park J."/>
            <person name="Yeom S.I."/>
            <person name="Kim Y.M."/>
            <person name="Seo E."/>
            <person name="Kim K.T."/>
            <person name="Kim M.S."/>
            <person name="Lee J.M."/>
            <person name="Cheong K."/>
            <person name="Shin H.S."/>
            <person name="Kim S.B."/>
            <person name="Han K."/>
            <person name="Lee J."/>
            <person name="Park M."/>
            <person name="Lee H.A."/>
            <person name="Lee H.Y."/>
            <person name="Lee Y."/>
            <person name="Oh S."/>
            <person name="Lee J.H."/>
            <person name="Choi E."/>
            <person name="Choi E."/>
            <person name="Lee S.E."/>
            <person name="Jeon J."/>
            <person name="Kim H."/>
            <person name="Choi G."/>
            <person name="Song H."/>
            <person name="Lee J."/>
            <person name="Lee S.C."/>
            <person name="Kwon J.K."/>
            <person name="Lee H.Y."/>
            <person name="Koo N."/>
            <person name="Hong Y."/>
            <person name="Kim R.W."/>
            <person name="Kang W.H."/>
            <person name="Huh J.H."/>
            <person name="Kang B.C."/>
            <person name="Yang T.J."/>
            <person name="Lee Y.H."/>
            <person name="Bennetzen J.L."/>
            <person name="Choi D."/>
        </authorList>
    </citation>
    <scope>NUCLEOTIDE SEQUENCE [LARGE SCALE GENOMIC DNA]</scope>
    <source>
        <strain evidence="4">cv. CM334</strain>
    </source>
</reference>
<dbReference type="Pfam" id="PF14541">
    <property type="entry name" value="TAXi_C"/>
    <property type="match status" value="1"/>
</dbReference>
<dbReference type="InterPro" id="IPR001461">
    <property type="entry name" value="Aspartic_peptidase_A1"/>
</dbReference>
<dbReference type="GO" id="GO:0004190">
    <property type="term" value="F:aspartic-type endopeptidase activity"/>
    <property type="evidence" value="ECO:0007669"/>
    <property type="project" value="InterPro"/>
</dbReference>
<dbReference type="Gene3D" id="2.40.70.10">
    <property type="entry name" value="Acid Proteases"/>
    <property type="match status" value="1"/>
</dbReference>
<reference evidence="3 4" key="1">
    <citation type="journal article" date="2014" name="Nat. Genet.">
        <title>Genome sequence of the hot pepper provides insights into the evolution of pungency in Capsicum species.</title>
        <authorList>
            <person name="Kim S."/>
            <person name="Park M."/>
            <person name="Yeom S.I."/>
            <person name="Kim Y.M."/>
            <person name="Lee J.M."/>
            <person name="Lee H.A."/>
            <person name="Seo E."/>
            <person name="Choi J."/>
            <person name="Cheong K."/>
            <person name="Kim K.T."/>
            <person name="Jung K."/>
            <person name="Lee G.W."/>
            <person name="Oh S.K."/>
            <person name="Bae C."/>
            <person name="Kim S.B."/>
            <person name="Lee H.Y."/>
            <person name="Kim S.Y."/>
            <person name="Kim M.S."/>
            <person name="Kang B.C."/>
            <person name="Jo Y.D."/>
            <person name="Yang H.B."/>
            <person name="Jeong H.J."/>
            <person name="Kang W.H."/>
            <person name="Kwon J.K."/>
            <person name="Shin C."/>
            <person name="Lim J.Y."/>
            <person name="Park J.H."/>
            <person name="Huh J.H."/>
            <person name="Kim J.S."/>
            <person name="Kim B.D."/>
            <person name="Cohen O."/>
            <person name="Paran I."/>
            <person name="Suh M.C."/>
            <person name="Lee S.B."/>
            <person name="Kim Y.K."/>
            <person name="Shin Y."/>
            <person name="Noh S.J."/>
            <person name="Park J."/>
            <person name="Seo Y.S."/>
            <person name="Kwon S.Y."/>
            <person name="Kim H.A."/>
            <person name="Park J.M."/>
            <person name="Kim H.J."/>
            <person name="Choi S.B."/>
            <person name="Bosland P.W."/>
            <person name="Reeves G."/>
            <person name="Jo S.H."/>
            <person name="Lee B.W."/>
            <person name="Cho H.T."/>
            <person name="Choi H.S."/>
            <person name="Lee M.S."/>
            <person name="Yu Y."/>
            <person name="Do Choi Y."/>
            <person name="Park B.S."/>
            <person name="van Deynze A."/>
            <person name="Ashrafi H."/>
            <person name="Hill T."/>
            <person name="Kim W.T."/>
            <person name="Pai H.S."/>
            <person name="Ahn H.K."/>
            <person name="Yeam I."/>
            <person name="Giovannoni J.J."/>
            <person name="Rose J.K."/>
            <person name="Sorensen I."/>
            <person name="Lee S.J."/>
            <person name="Kim R.W."/>
            <person name="Choi I.Y."/>
            <person name="Choi B.S."/>
            <person name="Lim J.S."/>
            <person name="Lee Y.H."/>
            <person name="Choi D."/>
        </authorList>
    </citation>
    <scope>NUCLEOTIDE SEQUENCE [LARGE SCALE GENOMIC DNA]</scope>
    <source>
        <strain evidence="4">cv. CM334</strain>
    </source>
</reference>
<dbReference type="PANTHER" id="PTHR13683">
    <property type="entry name" value="ASPARTYL PROTEASES"/>
    <property type="match status" value="1"/>
</dbReference>
<dbReference type="PANTHER" id="PTHR13683:SF677">
    <property type="entry name" value="PROTEIN ASPARTIC PROTEASE IN GUARD CELL 1-LIKE"/>
    <property type="match status" value="1"/>
</dbReference>
<sequence length="319" mass="35991">MWNFHPSSCSESNWRVDQKPGIDLSQISCKDMALAPNSTSKINSPYQQTVIPSPKQWKESTLTFFETPWNTGVLARLNRNIYYPSFYYLSNLDKITNNDREVPIDPSHWDLGPDKYGGIFIDTGVIFSSFPDDVYIKFSDIFRSEVRNMSMVRRPRTAIFDTCYEADKVVDLRVFPTVTFYFKGSKRSMIGGNVLQTFGLTFDLNKWRSNSGSKKRITSGRGTLSSRYTCVPPASLSQPFEEEVGVPLGAGAHDMDYVEAQKNYGIEEENEVDVVNLDEDDENIGETFAVGNANVRSESVNLPPRPSRAPRAHKTTSIA</sequence>
<gene>
    <name evidence="3" type="ORF">T459_32179</name>
</gene>
<dbReference type="InterPro" id="IPR021109">
    <property type="entry name" value="Peptidase_aspartic_dom_sf"/>
</dbReference>
<feature type="compositionally biased region" description="Basic residues" evidence="1">
    <location>
        <begin position="308"/>
        <end position="319"/>
    </location>
</feature>
<dbReference type="SUPFAM" id="SSF50630">
    <property type="entry name" value="Acid proteases"/>
    <property type="match status" value="1"/>
</dbReference>
<dbReference type="EMBL" id="AYRZ02000020">
    <property type="protein sequence ID" value="PHT64078.1"/>
    <property type="molecule type" value="Genomic_DNA"/>
</dbReference>
<dbReference type="GO" id="GO:0006508">
    <property type="term" value="P:proteolysis"/>
    <property type="evidence" value="ECO:0007669"/>
    <property type="project" value="InterPro"/>
</dbReference>
<evidence type="ECO:0000256" key="1">
    <source>
        <dbReference type="SAM" id="MobiDB-lite"/>
    </source>
</evidence>
<organism evidence="3 4">
    <name type="scientific">Capsicum annuum</name>
    <name type="common">Capsicum pepper</name>
    <dbReference type="NCBI Taxonomy" id="4072"/>
    <lineage>
        <taxon>Eukaryota</taxon>
        <taxon>Viridiplantae</taxon>
        <taxon>Streptophyta</taxon>
        <taxon>Embryophyta</taxon>
        <taxon>Tracheophyta</taxon>
        <taxon>Spermatophyta</taxon>
        <taxon>Magnoliopsida</taxon>
        <taxon>eudicotyledons</taxon>
        <taxon>Gunneridae</taxon>
        <taxon>Pentapetalae</taxon>
        <taxon>asterids</taxon>
        <taxon>lamiids</taxon>
        <taxon>Solanales</taxon>
        <taxon>Solanaceae</taxon>
        <taxon>Solanoideae</taxon>
        <taxon>Capsiceae</taxon>
        <taxon>Capsicum</taxon>
    </lineage>
</organism>
<dbReference type="Gramene" id="PHT64078">
    <property type="protein sequence ID" value="PHT64078"/>
    <property type="gene ID" value="T459_32179"/>
</dbReference>
<protein>
    <recommendedName>
        <fullName evidence="2">Xylanase inhibitor C-terminal domain-containing protein</fullName>
    </recommendedName>
</protein>
<name>A0A2G2Y2W6_CAPAN</name>
<keyword evidence="4" id="KW-1185">Reference proteome</keyword>
<dbReference type="InterPro" id="IPR032799">
    <property type="entry name" value="TAXi_C"/>
</dbReference>
<proteinExistence type="predicted"/>
<evidence type="ECO:0000259" key="2">
    <source>
        <dbReference type="Pfam" id="PF14541"/>
    </source>
</evidence>
<dbReference type="Proteomes" id="UP000222542">
    <property type="component" value="Unassembled WGS sequence"/>
</dbReference>